<keyword evidence="4" id="KW-0378">Hydrolase</keyword>
<dbReference type="GeneID" id="37014632"/>
<evidence type="ECO:0000256" key="2">
    <source>
        <dbReference type="SAM" id="MobiDB-lite"/>
    </source>
</evidence>
<dbReference type="InterPro" id="IPR002933">
    <property type="entry name" value="Peptidase_M20"/>
</dbReference>
<dbReference type="Proteomes" id="UP000245942">
    <property type="component" value="Unassembled WGS sequence"/>
</dbReference>
<dbReference type="InterPro" id="IPR017439">
    <property type="entry name" value="Amidohydrolase"/>
</dbReference>
<dbReference type="FunFam" id="3.30.70.360:FF:000004">
    <property type="entry name" value="Peptidase M20 domain-containing protein 2"/>
    <property type="match status" value="1"/>
</dbReference>
<dbReference type="Gene3D" id="3.40.630.10">
    <property type="entry name" value="Zn peptidases"/>
    <property type="match status" value="1"/>
</dbReference>
<dbReference type="GO" id="GO:0016805">
    <property type="term" value="F:dipeptidase activity"/>
    <property type="evidence" value="ECO:0007669"/>
    <property type="project" value="TreeGrafter"/>
</dbReference>
<dbReference type="PANTHER" id="PTHR30575">
    <property type="entry name" value="PEPTIDASE M20"/>
    <property type="match status" value="1"/>
</dbReference>
<sequence>MPSCFSALLPRAKSTRRQEEKPASPSREEKLPSSLARSAHSSCGQCTAWSSDLLPSYTAQDLKSSASSPSTPLPMSSLSHSLAHHIHNELQNLSPTLRDLSLKMWDLHEPAFTEHKTHDLFVDFFRGLDKEGWKITPHANGLETAWRAEFVHHSKGSMKAKDGKIPTVGFQSELDSLPGIGHACGHNLIAIGGVGAALSVASALVKYDVTGRVVLLGTPAEEGGGGKVIMLEDGAYDGMDACLMIHPCPEEMIGPLLAVVPITVSFTGATAHAGGFPEQGINAQDAAILSYNNISLLRQQLPTTARVHGILIADPDWAPNVIPGKSKMVWNVRSTTRSELDVVKAKVLKCFQAAALATGCKIDIEEGRAYDDVRNSQRLTDDYVQFMKEEFEIEYARKPVAVSTDFGNISYHLPSVHPMYKIPIDDPKTQGNHTVGFTSASRTPAAHEATLKATEGIAVLGARVLAEGEYRELLWKEWKEWKKGTEEEE</sequence>
<dbReference type="AlphaFoldDB" id="A0A316U8T2"/>
<dbReference type="SUPFAM" id="SSF53187">
    <property type="entry name" value="Zn-dependent exopeptidases"/>
    <property type="match status" value="1"/>
</dbReference>
<comment type="similarity">
    <text evidence="1">Belongs to the peptidase M20A family.</text>
</comment>
<feature type="compositionally biased region" description="Basic and acidic residues" evidence="2">
    <location>
        <begin position="16"/>
        <end position="31"/>
    </location>
</feature>
<organism evidence="4 5">
    <name type="scientific">Pseudomicrostroma glucosiphilum</name>
    <dbReference type="NCBI Taxonomy" id="1684307"/>
    <lineage>
        <taxon>Eukaryota</taxon>
        <taxon>Fungi</taxon>
        <taxon>Dikarya</taxon>
        <taxon>Basidiomycota</taxon>
        <taxon>Ustilaginomycotina</taxon>
        <taxon>Exobasidiomycetes</taxon>
        <taxon>Microstromatales</taxon>
        <taxon>Microstromatales incertae sedis</taxon>
        <taxon>Pseudomicrostroma</taxon>
    </lineage>
</organism>
<dbReference type="CDD" id="cd05672">
    <property type="entry name" value="M20_ACY1L2-like"/>
    <property type="match status" value="1"/>
</dbReference>
<evidence type="ECO:0000256" key="1">
    <source>
        <dbReference type="ARBA" id="ARBA00006247"/>
    </source>
</evidence>
<feature type="domain" description="Peptidase M20 dimerisation" evidence="3">
    <location>
        <begin position="263"/>
        <end position="355"/>
    </location>
</feature>
<dbReference type="Pfam" id="PF01546">
    <property type="entry name" value="Peptidase_M20"/>
    <property type="match status" value="1"/>
</dbReference>
<dbReference type="PANTHER" id="PTHR30575:SF0">
    <property type="entry name" value="XAA-ARG DIPEPTIDASE"/>
    <property type="match status" value="1"/>
</dbReference>
<gene>
    <name evidence="4" type="ORF">BCV69DRAFT_284028</name>
</gene>
<dbReference type="Pfam" id="PF07687">
    <property type="entry name" value="M20_dimer"/>
    <property type="match status" value="1"/>
</dbReference>
<dbReference type="SUPFAM" id="SSF55031">
    <property type="entry name" value="Bacterial exopeptidase dimerisation domain"/>
    <property type="match status" value="1"/>
</dbReference>
<proteinExistence type="inferred from homology"/>
<name>A0A316U8T2_9BASI</name>
<reference evidence="4 5" key="1">
    <citation type="journal article" date="2018" name="Mol. Biol. Evol.">
        <title>Broad Genomic Sampling Reveals a Smut Pathogenic Ancestry of the Fungal Clade Ustilaginomycotina.</title>
        <authorList>
            <person name="Kijpornyongpan T."/>
            <person name="Mondo S.J."/>
            <person name="Barry K."/>
            <person name="Sandor L."/>
            <person name="Lee J."/>
            <person name="Lipzen A."/>
            <person name="Pangilinan J."/>
            <person name="LaButti K."/>
            <person name="Hainaut M."/>
            <person name="Henrissat B."/>
            <person name="Grigoriev I.V."/>
            <person name="Spatafora J.W."/>
            <person name="Aime M.C."/>
        </authorList>
    </citation>
    <scope>NUCLEOTIDE SEQUENCE [LARGE SCALE GENOMIC DNA]</scope>
    <source>
        <strain evidence="4 5">MCA 4718</strain>
    </source>
</reference>
<dbReference type="InterPro" id="IPR036264">
    <property type="entry name" value="Bact_exopeptidase_dim_dom"/>
</dbReference>
<protein>
    <submittedName>
        <fullName evidence="4">Amidohydrolase</fullName>
    </submittedName>
</protein>
<feature type="region of interest" description="Disordered" evidence="2">
    <location>
        <begin position="1"/>
        <end position="37"/>
    </location>
</feature>
<evidence type="ECO:0000313" key="4">
    <source>
        <dbReference type="EMBL" id="PWN19395.1"/>
    </source>
</evidence>
<dbReference type="RefSeq" id="XP_025346555.1">
    <property type="nucleotide sequence ID" value="XM_025492898.1"/>
</dbReference>
<evidence type="ECO:0000259" key="3">
    <source>
        <dbReference type="Pfam" id="PF07687"/>
    </source>
</evidence>
<dbReference type="InterPro" id="IPR052030">
    <property type="entry name" value="Peptidase_M20/M20A_hydrolases"/>
</dbReference>
<keyword evidence="5" id="KW-1185">Reference proteome</keyword>
<dbReference type="STRING" id="1684307.A0A316U8T2"/>
<dbReference type="OrthoDB" id="6119954at2759"/>
<dbReference type="EMBL" id="KZ819331">
    <property type="protein sequence ID" value="PWN19395.1"/>
    <property type="molecule type" value="Genomic_DNA"/>
</dbReference>
<accession>A0A316U8T2</accession>
<dbReference type="Gene3D" id="3.30.70.360">
    <property type="match status" value="1"/>
</dbReference>
<evidence type="ECO:0000313" key="5">
    <source>
        <dbReference type="Proteomes" id="UP000245942"/>
    </source>
</evidence>
<dbReference type="InterPro" id="IPR011650">
    <property type="entry name" value="Peptidase_M20_dimer"/>
</dbReference>
<dbReference type="NCBIfam" id="TIGR01891">
    <property type="entry name" value="amidohydrolases"/>
    <property type="match status" value="1"/>
</dbReference>